<name>A0A7R8HBM0_LEPSM</name>
<dbReference type="Pfam" id="PF07841">
    <property type="entry name" value="DM4_12"/>
    <property type="match status" value="1"/>
</dbReference>
<sequence length="278" mass="32739">MNYNNIGWYPFFFPFLRLVFLRRWLNDSLDCAHLVSLWTTASPVLPHQRESKRPLSPYLRNYLHVPHFFVSDDDNSETGDWESLSQYYNSHLPHRRDKRFIWLTKEKRIVFPPGTQFVITPTLAMPLIRWPPPGVDSNFTLSTPFTIGMDAMDEGMFQKPNLKPHEIPGGERFTLYQMAEEMLFKFGLEGKSCLLRAICEMHESPLLGYGFFGEMIELFLTASKSPYSKLMEEYIEAEHAGRYEGECWKYFKNCTTSMFKVHNKYSKEAQLKHNHPRK</sequence>
<dbReference type="InterPro" id="IPR006631">
    <property type="entry name" value="DM4_12"/>
</dbReference>
<keyword evidence="2" id="KW-1185">Reference proteome</keyword>
<accession>A0A7R8HBM0</accession>
<evidence type="ECO:0000313" key="1">
    <source>
        <dbReference type="EMBL" id="CAF2983807.1"/>
    </source>
</evidence>
<organism evidence="1 2">
    <name type="scientific">Lepeophtheirus salmonis</name>
    <name type="common">Salmon louse</name>
    <name type="synonym">Caligus salmonis</name>
    <dbReference type="NCBI Taxonomy" id="72036"/>
    <lineage>
        <taxon>Eukaryota</taxon>
        <taxon>Metazoa</taxon>
        <taxon>Ecdysozoa</taxon>
        <taxon>Arthropoda</taxon>
        <taxon>Crustacea</taxon>
        <taxon>Multicrustacea</taxon>
        <taxon>Hexanauplia</taxon>
        <taxon>Copepoda</taxon>
        <taxon>Siphonostomatoida</taxon>
        <taxon>Caligidae</taxon>
        <taxon>Lepeophtheirus</taxon>
    </lineage>
</organism>
<proteinExistence type="predicted"/>
<dbReference type="EMBL" id="HG994585">
    <property type="protein sequence ID" value="CAF2983807.1"/>
    <property type="molecule type" value="Genomic_DNA"/>
</dbReference>
<dbReference type="OrthoDB" id="6339724at2759"/>
<dbReference type="Proteomes" id="UP000675881">
    <property type="component" value="Chromosome 6"/>
</dbReference>
<gene>
    <name evidence="1" type="ORF">LSAA_12548</name>
</gene>
<evidence type="ECO:0000313" key="2">
    <source>
        <dbReference type="Proteomes" id="UP000675881"/>
    </source>
</evidence>
<protein>
    <submittedName>
        <fullName evidence="1">(salmon louse) hypothetical protein</fullName>
    </submittedName>
</protein>
<dbReference type="SMART" id="SM00718">
    <property type="entry name" value="DM4_12"/>
    <property type="match status" value="1"/>
</dbReference>
<dbReference type="PANTHER" id="PTHR21398">
    <property type="entry name" value="AGAP007094-PA"/>
    <property type="match status" value="1"/>
</dbReference>
<dbReference type="PANTHER" id="PTHR21398:SF6">
    <property type="entry name" value="AGAP007094-PA"/>
    <property type="match status" value="1"/>
</dbReference>
<reference evidence="1" key="1">
    <citation type="submission" date="2021-02" db="EMBL/GenBank/DDBJ databases">
        <authorList>
            <person name="Bekaert M."/>
        </authorList>
    </citation>
    <scope>NUCLEOTIDE SEQUENCE</scope>
    <source>
        <strain evidence="1">IoA-00</strain>
    </source>
</reference>
<dbReference type="AlphaFoldDB" id="A0A7R8HBM0"/>